<dbReference type="RefSeq" id="WP_119349498.1">
    <property type="nucleotide sequence ID" value="NZ_QWET01000005.1"/>
</dbReference>
<dbReference type="Pfam" id="PF06580">
    <property type="entry name" value="His_kinase"/>
    <property type="match status" value="1"/>
</dbReference>
<proteinExistence type="predicted"/>
<name>A0A399D254_9BACT</name>
<dbReference type="AlphaFoldDB" id="A0A399D254"/>
<dbReference type="Pfam" id="PF14289">
    <property type="entry name" value="DUF4369"/>
    <property type="match status" value="1"/>
</dbReference>
<dbReference type="PANTHER" id="PTHR34220">
    <property type="entry name" value="SENSOR HISTIDINE KINASE YPDA"/>
    <property type="match status" value="1"/>
</dbReference>
<keyword evidence="1" id="KW-1133">Transmembrane helix</keyword>
<dbReference type="GO" id="GO:0016020">
    <property type="term" value="C:membrane"/>
    <property type="evidence" value="ECO:0007669"/>
    <property type="project" value="InterPro"/>
</dbReference>
<dbReference type="EMBL" id="QWET01000005">
    <property type="protein sequence ID" value="RIH65657.1"/>
    <property type="molecule type" value="Genomic_DNA"/>
</dbReference>
<feature type="transmembrane region" description="Helical" evidence="1">
    <location>
        <begin position="768"/>
        <end position="789"/>
    </location>
</feature>
<keyword evidence="1" id="KW-0472">Membrane</keyword>
<dbReference type="Gene3D" id="3.30.565.10">
    <property type="entry name" value="Histidine kinase-like ATPase, C-terminal domain"/>
    <property type="match status" value="1"/>
</dbReference>
<accession>A0A399D254</accession>
<dbReference type="OrthoDB" id="9809908at2"/>
<feature type="domain" description="DUF4369" evidence="3">
    <location>
        <begin position="287"/>
        <end position="385"/>
    </location>
</feature>
<reference evidence="4 5" key="1">
    <citation type="journal article" date="2015" name="Int. J. Syst. Evol. Microbiol.">
        <title>Mariniphaga sediminis sp. nov., isolated from coastal sediment.</title>
        <authorList>
            <person name="Wang F.Q."/>
            <person name="Shen Q.Y."/>
            <person name="Chen G.J."/>
            <person name="Du Z.J."/>
        </authorList>
    </citation>
    <scope>NUCLEOTIDE SEQUENCE [LARGE SCALE GENOMIC DNA]</scope>
    <source>
        <strain evidence="4 5">SY21</strain>
    </source>
</reference>
<evidence type="ECO:0008006" key="6">
    <source>
        <dbReference type="Google" id="ProtNLM"/>
    </source>
</evidence>
<evidence type="ECO:0000313" key="4">
    <source>
        <dbReference type="EMBL" id="RIH65657.1"/>
    </source>
</evidence>
<dbReference type="InterPro" id="IPR050640">
    <property type="entry name" value="Bact_2-comp_sensor_kinase"/>
</dbReference>
<dbReference type="InterPro" id="IPR025380">
    <property type="entry name" value="DUF4369"/>
</dbReference>
<evidence type="ECO:0000256" key="1">
    <source>
        <dbReference type="SAM" id="Phobius"/>
    </source>
</evidence>
<evidence type="ECO:0000259" key="3">
    <source>
        <dbReference type="Pfam" id="PF14289"/>
    </source>
</evidence>
<dbReference type="PANTHER" id="PTHR34220:SF7">
    <property type="entry name" value="SENSOR HISTIDINE KINASE YPDA"/>
    <property type="match status" value="1"/>
</dbReference>
<evidence type="ECO:0000313" key="5">
    <source>
        <dbReference type="Proteomes" id="UP000266441"/>
    </source>
</evidence>
<dbReference type="InterPro" id="IPR036890">
    <property type="entry name" value="HATPase_C_sf"/>
</dbReference>
<dbReference type="Proteomes" id="UP000266441">
    <property type="component" value="Unassembled WGS sequence"/>
</dbReference>
<feature type="domain" description="Signal transduction histidine kinase internal region" evidence="2">
    <location>
        <begin position="810"/>
        <end position="886"/>
    </location>
</feature>
<keyword evidence="5" id="KW-1185">Reference proteome</keyword>
<dbReference type="InterPro" id="IPR010559">
    <property type="entry name" value="Sig_transdc_His_kin_internal"/>
</dbReference>
<comment type="caution">
    <text evidence="4">The sequence shown here is derived from an EMBL/GenBank/DDBJ whole genome shotgun (WGS) entry which is preliminary data.</text>
</comment>
<protein>
    <recommendedName>
        <fullName evidence="6">Signal transduction histidine kinase internal region domain-containing protein</fullName>
    </recommendedName>
</protein>
<dbReference type="SUPFAM" id="SSF55874">
    <property type="entry name" value="ATPase domain of HSP90 chaperone/DNA topoisomerase II/histidine kinase"/>
    <property type="match status" value="1"/>
</dbReference>
<sequence length="1020" mass="120423">MKRETFIFSIIFFLLNINLQAQNEKIVLHPENGKEYIYEFTESRYILTENHKRFTDYFKKKSLKIKCVTIQPENKEYLMVSVIENMADKSEFKPVWFKDYRFPAFKDGFYDNRYDNFWEELLPWTDYQYSFDRETMELKLQNRVEVLSEISRLLERKGFEEKAVDKHTSDFNTKGIPQITRLLQSVYQISKRQHNGERIELSKFEEHITAADSLFFLKQTRKKEEPGLHSRQFSCNTEKKILNEYSTTEIDSAKYGLWAFGKSYHLFYIEKSVNLKSVKNIPENRLVISGKIENPKNKKVIVGILRDPFGTSLYLETAFLDENNTFQLETELKHSGLGYIQFGQDNRVEEVSILGFYAEPGNRIHFNVTGDTLPWDVKISGDNSHASTLIYDFCKEYKLFGQGFNFNNFYWHLSKTKYADFYRVLINSGSFFEEYKNRIPETVYDFLTTELKNFLLSGAVHYLTMKKRMNLPMGRPHFPEHDEVDYTYLENLVNEFSLHLNYNDYGIHSRQLAGTLMDYHLGEINKIGNLRTLYQLTAPMPSGWRYFDDLPKKIEITKTVLAGHALYSQLAEILLQEKMNTLDTSSKDQRIIQDEITRYFDLMLRLVNNREFAGAIEVLLENHIKWQNENYVPETQFFNTDGQPVYFVDFFGEKPTVFYINHTWDSERYFWDDLAKENPEINFVLVMQGSNLKEWQDYIKRAEPVAHQLFMTNRQQQFRDIFKKDYHHFIAYDKDGMRIGFGENPVDAMNLAKHSLMTKKENPDKSQLITIIIILGSLLFISFLIFVLWRWRIRQRFRKEQQQRRLRELELTAIRSQMNPHFLFNCLNSVQNLVQQNKGREAHLYLADFAGLIRKVLQNSEKEEVSLAEELETVKQYLNLEKLRFDFDFQIKLNEGIDPHNTLVPSMLLQPFAENAVIHGLHNKPDNKKLRIEVVRRSEKFSVNSEQKEGIEIIIEDNGIGQEAAQKLATSKNEKSSKLIQERLEILQQKQGEKYRLQITDLSKNGATGTKVEILVPEER</sequence>
<organism evidence="4 5">
    <name type="scientific">Mariniphaga sediminis</name>
    <dbReference type="NCBI Taxonomy" id="1628158"/>
    <lineage>
        <taxon>Bacteria</taxon>
        <taxon>Pseudomonadati</taxon>
        <taxon>Bacteroidota</taxon>
        <taxon>Bacteroidia</taxon>
        <taxon>Marinilabiliales</taxon>
        <taxon>Prolixibacteraceae</taxon>
        <taxon>Mariniphaga</taxon>
    </lineage>
</organism>
<evidence type="ECO:0000259" key="2">
    <source>
        <dbReference type="Pfam" id="PF06580"/>
    </source>
</evidence>
<keyword evidence="1" id="KW-0812">Transmembrane</keyword>
<gene>
    <name evidence="4" type="ORF">D1164_08330</name>
</gene>
<dbReference type="GO" id="GO:0000155">
    <property type="term" value="F:phosphorelay sensor kinase activity"/>
    <property type="evidence" value="ECO:0007669"/>
    <property type="project" value="InterPro"/>
</dbReference>